<dbReference type="AlphaFoldDB" id="A0A4W4GU28"/>
<reference evidence="3" key="5">
    <citation type="submission" date="2025-09" db="UniProtKB">
        <authorList>
            <consortium name="Ensembl"/>
        </authorList>
    </citation>
    <scope>IDENTIFICATION</scope>
</reference>
<reference evidence="4" key="2">
    <citation type="journal article" date="2017" name="Sci. Adv.">
        <title>A tail of two voltages: Proteomic comparison of the three electric organs of the electric eel.</title>
        <authorList>
            <person name="Traeger L.L."/>
            <person name="Sabat G."/>
            <person name="Barrett-Wilt G.A."/>
            <person name="Wells G.B."/>
            <person name="Sussman M.R."/>
        </authorList>
    </citation>
    <scope>NUCLEOTIDE SEQUENCE [LARGE SCALE GENOMIC DNA]</scope>
</reference>
<feature type="compositionally biased region" description="Polar residues" evidence="1">
    <location>
        <begin position="96"/>
        <end position="105"/>
    </location>
</feature>
<feature type="domain" description="ELMO" evidence="2">
    <location>
        <begin position="1"/>
        <end position="60"/>
    </location>
</feature>
<accession>A0A4W4GU28</accession>
<reference evidence="4" key="1">
    <citation type="journal article" date="2014" name="Science">
        <title>Nonhuman genetics. Genomic basis for the convergent evolution of electric organs.</title>
        <authorList>
            <person name="Gallant J.R."/>
            <person name="Traeger L.L."/>
            <person name="Volkening J.D."/>
            <person name="Moffett H."/>
            <person name="Chen P.H."/>
            <person name="Novina C.D."/>
            <person name="Phillips G.N.Jr."/>
            <person name="Anand R."/>
            <person name="Wells G.B."/>
            <person name="Pinch M."/>
            <person name="Guth R."/>
            <person name="Unguez G.A."/>
            <person name="Albert J.S."/>
            <person name="Zakon H.H."/>
            <person name="Samanta M.P."/>
            <person name="Sussman M.R."/>
        </authorList>
    </citation>
    <scope>NUCLEOTIDE SEQUENCE [LARGE SCALE GENOMIC DNA]</scope>
</reference>
<dbReference type="GeneTree" id="ENSGT00390000009488"/>
<dbReference type="OMA" id="IQFTSIC"/>
<feature type="region of interest" description="Disordered" evidence="1">
    <location>
        <begin position="90"/>
        <end position="143"/>
    </location>
</feature>
<protein>
    <recommendedName>
        <fullName evidence="2">ELMO domain-containing protein</fullName>
    </recommendedName>
</protein>
<evidence type="ECO:0000313" key="4">
    <source>
        <dbReference type="Proteomes" id="UP000314983"/>
    </source>
</evidence>
<dbReference type="PANTHER" id="PTHR12771:SF2">
    <property type="entry name" value="ELMO DOMAIN-CONTAINING PROTEIN 3"/>
    <property type="match status" value="1"/>
</dbReference>
<name>A0A4W4GU28_ELEEL</name>
<evidence type="ECO:0000313" key="3">
    <source>
        <dbReference type="Ensembl" id="ENSEEEP00000039965.2"/>
    </source>
</evidence>
<dbReference type="PANTHER" id="PTHR12771">
    <property type="entry name" value="ENGULFMENT AND CELL MOTILITY"/>
    <property type="match status" value="1"/>
</dbReference>
<dbReference type="Ensembl" id="ENSEEET00000040424.2">
    <property type="protein sequence ID" value="ENSEEEP00000039965.2"/>
    <property type="gene ID" value="ENSEEEG00000018950.2"/>
</dbReference>
<keyword evidence="4" id="KW-1185">Reference proteome</keyword>
<sequence>MSINVSRIALHALREEVLSRECNRRQQVVGVLNEFYAAAFRHLYQVWRREKKTISDSGYVLKEVELYAKKYPKQLLRGLDSYLQERRAVIGHRTSPDTLSHSNRSPGDRESRASSQTGREGKEMNFTGVCDLPPEMEGEARLI</sequence>
<evidence type="ECO:0000259" key="2">
    <source>
        <dbReference type="Pfam" id="PF04727"/>
    </source>
</evidence>
<reference evidence="3" key="3">
    <citation type="submission" date="2020-05" db="EMBL/GenBank/DDBJ databases">
        <title>Electrophorus electricus (electric eel) genome, fEleEle1, primary haplotype.</title>
        <authorList>
            <person name="Myers G."/>
            <person name="Meyer A."/>
            <person name="Fedrigo O."/>
            <person name="Formenti G."/>
            <person name="Rhie A."/>
            <person name="Tracey A."/>
            <person name="Sims Y."/>
            <person name="Jarvis E.D."/>
        </authorList>
    </citation>
    <scope>NUCLEOTIDE SEQUENCE [LARGE SCALE GENOMIC DNA]</scope>
</reference>
<reference evidence="3" key="4">
    <citation type="submission" date="2025-08" db="UniProtKB">
        <authorList>
            <consortium name="Ensembl"/>
        </authorList>
    </citation>
    <scope>IDENTIFICATION</scope>
</reference>
<organism evidence="3 4">
    <name type="scientific">Electrophorus electricus</name>
    <name type="common">Electric eel</name>
    <name type="synonym">Gymnotus electricus</name>
    <dbReference type="NCBI Taxonomy" id="8005"/>
    <lineage>
        <taxon>Eukaryota</taxon>
        <taxon>Metazoa</taxon>
        <taxon>Chordata</taxon>
        <taxon>Craniata</taxon>
        <taxon>Vertebrata</taxon>
        <taxon>Euteleostomi</taxon>
        <taxon>Actinopterygii</taxon>
        <taxon>Neopterygii</taxon>
        <taxon>Teleostei</taxon>
        <taxon>Ostariophysi</taxon>
        <taxon>Gymnotiformes</taxon>
        <taxon>Gymnotoidei</taxon>
        <taxon>Gymnotidae</taxon>
        <taxon>Electrophorus</taxon>
    </lineage>
</organism>
<dbReference type="InterPro" id="IPR006816">
    <property type="entry name" value="ELMO_dom"/>
</dbReference>
<evidence type="ECO:0000256" key="1">
    <source>
        <dbReference type="SAM" id="MobiDB-lite"/>
    </source>
</evidence>
<dbReference type="InterPro" id="IPR050868">
    <property type="entry name" value="ELMO_domain-containing"/>
</dbReference>
<proteinExistence type="predicted"/>
<dbReference type="Proteomes" id="UP000314983">
    <property type="component" value="Chromosome 18"/>
</dbReference>
<dbReference type="Pfam" id="PF04727">
    <property type="entry name" value="ELMO_CED12"/>
    <property type="match status" value="1"/>
</dbReference>